<organism evidence="1 2">
    <name type="scientific">Amazona collaria</name>
    <name type="common">yellow-billed parrot</name>
    <dbReference type="NCBI Taxonomy" id="241587"/>
    <lineage>
        <taxon>Eukaryota</taxon>
        <taxon>Metazoa</taxon>
        <taxon>Chordata</taxon>
        <taxon>Craniata</taxon>
        <taxon>Vertebrata</taxon>
        <taxon>Euteleostomi</taxon>
        <taxon>Archelosauria</taxon>
        <taxon>Archosauria</taxon>
        <taxon>Dinosauria</taxon>
        <taxon>Saurischia</taxon>
        <taxon>Theropoda</taxon>
        <taxon>Coelurosauria</taxon>
        <taxon>Aves</taxon>
        <taxon>Neognathae</taxon>
        <taxon>Neoaves</taxon>
        <taxon>Telluraves</taxon>
        <taxon>Australaves</taxon>
        <taxon>Psittaciformes</taxon>
        <taxon>Psittacidae</taxon>
        <taxon>Amazona</taxon>
    </lineage>
</organism>
<name>A0A8B9EXQ7_9PSIT</name>
<accession>A0A8B9EXQ7</accession>
<sequence>MRKRKESLKTLRKMYCLSYQKPTAQTRSQPVCKGSRRKPVIIPLTKKEAPGNPPSLLIGFKGCPRLLNHIESIQERSPTSAKNVRKPLAVPQTLPLTIKLTQERKLFPAPHAGKASVAVQLSSTIRKSIWMRSLLGNNELLLN</sequence>
<dbReference type="Ensembl" id="ENSACOT00000001779.1">
    <property type="protein sequence ID" value="ENSACOP00000001720.1"/>
    <property type="gene ID" value="ENSACOG00000001254.1"/>
</dbReference>
<dbReference type="Proteomes" id="UP000694522">
    <property type="component" value="Unplaced"/>
</dbReference>
<protein>
    <submittedName>
        <fullName evidence="1">Uncharacterized protein</fullName>
    </submittedName>
</protein>
<evidence type="ECO:0000313" key="1">
    <source>
        <dbReference type="Ensembl" id="ENSACOP00000001720.1"/>
    </source>
</evidence>
<evidence type="ECO:0000313" key="2">
    <source>
        <dbReference type="Proteomes" id="UP000694522"/>
    </source>
</evidence>
<proteinExistence type="predicted"/>
<dbReference type="AlphaFoldDB" id="A0A8B9EXQ7"/>
<reference evidence="1" key="1">
    <citation type="submission" date="2025-08" db="UniProtKB">
        <authorList>
            <consortium name="Ensembl"/>
        </authorList>
    </citation>
    <scope>IDENTIFICATION</scope>
</reference>
<reference evidence="1" key="2">
    <citation type="submission" date="2025-09" db="UniProtKB">
        <authorList>
            <consortium name="Ensembl"/>
        </authorList>
    </citation>
    <scope>IDENTIFICATION</scope>
</reference>
<keyword evidence="2" id="KW-1185">Reference proteome</keyword>